<feature type="domain" description="4Fe-4S ferredoxin-type" evidence="8">
    <location>
        <begin position="312"/>
        <end position="343"/>
    </location>
</feature>
<name>A0A6N7PSY2_9BACT</name>
<gene>
    <name evidence="9" type="ORF">GF068_15800</name>
</gene>
<dbReference type="InterPro" id="IPR050294">
    <property type="entry name" value="RnfB_subfamily"/>
</dbReference>
<dbReference type="InterPro" id="IPR017900">
    <property type="entry name" value="4Fe4S_Fe_S_CS"/>
</dbReference>
<evidence type="ECO:0000313" key="10">
    <source>
        <dbReference type="Proteomes" id="UP000440224"/>
    </source>
</evidence>
<keyword evidence="3" id="KW-0677">Repeat</keyword>
<evidence type="ECO:0000313" key="9">
    <source>
        <dbReference type="EMBL" id="MRG93365.1"/>
    </source>
</evidence>
<keyword evidence="10" id="KW-1185">Reference proteome</keyword>
<dbReference type="CDD" id="cd16367">
    <property type="entry name" value="DMSOR_beta_like"/>
    <property type="match status" value="1"/>
</dbReference>
<evidence type="ECO:0000256" key="3">
    <source>
        <dbReference type="ARBA" id="ARBA00022737"/>
    </source>
</evidence>
<dbReference type="GO" id="GO:0046872">
    <property type="term" value="F:metal ion binding"/>
    <property type="evidence" value="ECO:0007669"/>
    <property type="project" value="UniProtKB-KW"/>
</dbReference>
<feature type="domain" description="4Fe-4S ferredoxin-type" evidence="8">
    <location>
        <begin position="266"/>
        <end position="297"/>
    </location>
</feature>
<accession>A0A6N7PSY2</accession>
<dbReference type="OrthoDB" id="9789030at2"/>
<evidence type="ECO:0000256" key="5">
    <source>
        <dbReference type="ARBA" id="ARBA00023014"/>
    </source>
</evidence>
<feature type="transmembrane region" description="Helical" evidence="6">
    <location>
        <begin position="703"/>
        <end position="725"/>
    </location>
</feature>
<dbReference type="PROSITE" id="PS00198">
    <property type="entry name" value="4FE4S_FER_1"/>
    <property type="match status" value="1"/>
</dbReference>
<dbReference type="PANTHER" id="PTHR42859">
    <property type="entry name" value="OXIDOREDUCTASE"/>
    <property type="match status" value="1"/>
</dbReference>
<dbReference type="CDD" id="cd00038">
    <property type="entry name" value="CAP_ED"/>
    <property type="match status" value="2"/>
</dbReference>
<keyword evidence="6" id="KW-1133">Transmembrane helix</keyword>
<dbReference type="Proteomes" id="UP000440224">
    <property type="component" value="Unassembled WGS sequence"/>
</dbReference>
<feature type="transmembrane region" description="Helical" evidence="6">
    <location>
        <begin position="560"/>
        <end position="583"/>
    </location>
</feature>
<proteinExistence type="predicted"/>
<dbReference type="InterPro" id="IPR000595">
    <property type="entry name" value="cNMP-bd_dom"/>
</dbReference>
<dbReference type="AlphaFoldDB" id="A0A6N7PSY2"/>
<evidence type="ECO:0000256" key="6">
    <source>
        <dbReference type="SAM" id="Phobius"/>
    </source>
</evidence>
<feature type="transmembrane region" description="Helical" evidence="6">
    <location>
        <begin position="478"/>
        <end position="498"/>
    </location>
</feature>
<dbReference type="PROSITE" id="PS50042">
    <property type="entry name" value="CNMP_BINDING_3"/>
    <property type="match status" value="2"/>
</dbReference>
<keyword evidence="6" id="KW-0472">Membrane</keyword>
<dbReference type="PANTHER" id="PTHR42859:SF17">
    <property type="entry name" value="ELECTRON TRANSPORT PROTEIN HYDN-RELATED"/>
    <property type="match status" value="1"/>
</dbReference>
<dbReference type="SUPFAM" id="SSF51206">
    <property type="entry name" value="cAMP-binding domain-like"/>
    <property type="match status" value="2"/>
</dbReference>
<feature type="transmembrane region" description="Helical" evidence="6">
    <location>
        <begin position="530"/>
        <end position="554"/>
    </location>
</feature>
<feature type="domain" description="Cyclic nucleotide-binding" evidence="7">
    <location>
        <begin position="116"/>
        <end position="217"/>
    </location>
</feature>
<dbReference type="GO" id="GO:0051539">
    <property type="term" value="F:4 iron, 4 sulfur cluster binding"/>
    <property type="evidence" value="ECO:0007669"/>
    <property type="project" value="UniProtKB-KW"/>
</dbReference>
<keyword evidence="4" id="KW-0408">Iron</keyword>
<feature type="domain" description="4Fe-4S ferredoxin-type" evidence="8">
    <location>
        <begin position="386"/>
        <end position="418"/>
    </location>
</feature>
<keyword evidence="5" id="KW-0411">Iron-sulfur</keyword>
<feature type="domain" description="Cyclic nucleotide-binding" evidence="7">
    <location>
        <begin position="1"/>
        <end position="72"/>
    </location>
</feature>
<feature type="transmembrane region" description="Helical" evidence="6">
    <location>
        <begin position="445"/>
        <end position="466"/>
    </location>
</feature>
<feature type="domain" description="4Fe-4S ferredoxin-type" evidence="8">
    <location>
        <begin position="344"/>
        <end position="373"/>
    </location>
</feature>
<dbReference type="Gene3D" id="3.30.70.20">
    <property type="match status" value="2"/>
</dbReference>
<dbReference type="Gene3D" id="2.60.120.10">
    <property type="entry name" value="Jelly Rolls"/>
    <property type="match status" value="2"/>
</dbReference>
<sequence>MVSLAEGEVVYRAGEATRAFYVVAEGLVALSAVRRGEDHESELRVAGKGASFGEEATAFGARSATATARASSRLCEVPAHVFQRAAARSGKAEVAERLERILRRAATRDLLHTMAFARALDPEDVDVLLDAARYQRFERGQPVYREGDPSTDLFLVADGMIQIQTDDGERLRVRAYLGRGDFFGDAEIEAGSPRLTSAVASGPSLLVTIDARTFRGISARHPELFGALRRIALDQQAAQRGVVGRAAQNATQHAFRDLYRLKVARSLLVIDLETCVRCGHCAWGCAELHGEARIVRRGDKMVARVEARSEAPRSLLLPNSCQHCENPSCMIDCPTGAIGREPDGEVFIREALCTGCGACAKACPWDNIQMATRPAEASRPAGGAYPDVAVKCDLCRGYEGPACVQVCPTGSIFRMNPSEELADVRDLVLGGSTARAAVQERVASSAGLVVGGAIAGAAIGVVGLIMHARGLWHADAGLGGAAGVLAAVGFVLLVLYAVPKRLVRLWMRKRGGDETAEPRAPVASRVRPQLAVHLALGLVTTGLVFAHAPVYPIAPSTAGGALRLVFLASALVGGLSAFGYLVIPRRMARIERSAALPEDFSAARRDLVDRLYREVSGKSDLVKRIFEKILVPFAMSTFGPLLLLASGRTLRQEEQALRARIDRVLEGRGKERLAGLDGLVRIVVELRALTAQRLLLRLLRVGLPLHILTFGMAMALLVVHVAAVMKR</sequence>
<dbReference type="SUPFAM" id="SSF54862">
    <property type="entry name" value="4Fe-4S ferredoxins"/>
    <property type="match status" value="1"/>
</dbReference>
<evidence type="ECO:0000256" key="4">
    <source>
        <dbReference type="ARBA" id="ARBA00023004"/>
    </source>
</evidence>
<dbReference type="PROSITE" id="PS51379">
    <property type="entry name" value="4FE4S_FER_2"/>
    <property type="match status" value="4"/>
</dbReference>
<protein>
    <submittedName>
        <fullName evidence="9">Cyclic nucleotide-binding domain-containing protein</fullName>
    </submittedName>
</protein>
<evidence type="ECO:0000256" key="1">
    <source>
        <dbReference type="ARBA" id="ARBA00022485"/>
    </source>
</evidence>
<evidence type="ECO:0000259" key="7">
    <source>
        <dbReference type="PROSITE" id="PS50042"/>
    </source>
</evidence>
<dbReference type="SMART" id="SM00100">
    <property type="entry name" value="cNMP"/>
    <property type="match status" value="2"/>
</dbReference>
<keyword evidence="6" id="KW-0812">Transmembrane</keyword>
<reference evidence="9 10" key="1">
    <citation type="submission" date="2019-10" db="EMBL/GenBank/DDBJ databases">
        <title>A soil myxobacterium in the family Polyangiaceae.</title>
        <authorList>
            <person name="Li Y."/>
            <person name="Wang J."/>
        </authorList>
    </citation>
    <scope>NUCLEOTIDE SEQUENCE [LARGE SCALE GENOMIC DNA]</scope>
    <source>
        <strain evidence="9 10">DSM 14734</strain>
    </source>
</reference>
<evidence type="ECO:0000259" key="8">
    <source>
        <dbReference type="PROSITE" id="PS51379"/>
    </source>
</evidence>
<keyword evidence="2" id="KW-0479">Metal-binding</keyword>
<dbReference type="Pfam" id="PF13247">
    <property type="entry name" value="Fer4_11"/>
    <property type="match status" value="1"/>
</dbReference>
<dbReference type="InterPro" id="IPR017896">
    <property type="entry name" value="4Fe4S_Fe-S-bd"/>
</dbReference>
<dbReference type="InterPro" id="IPR018490">
    <property type="entry name" value="cNMP-bd_dom_sf"/>
</dbReference>
<comment type="caution">
    <text evidence="9">The sequence shown here is derived from an EMBL/GenBank/DDBJ whole genome shotgun (WGS) entry which is preliminary data.</text>
</comment>
<dbReference type="EMBL" id="WJIE01000004">
    <property type="protein sequence ID" value="MRG93365.1"/>
    <property type="molecule type" value="Genomic_DNA"/>
</dbReference>
<evidence type="ECO:0000256" key="2">
    <source>
        <dbReference type="ARBA" id="ARBA00022723"/>
    </source>
</evidence>
<dbReference type="Pfam" id="PF00027">
    <property type="entry name" value="cNMP_binding"/>
    <property type="match status" value="2"/>
</dbReference>
<keyword evidence="1" id="KW-0004">4Fe-4S</keyword>
<dbReference type="InterPro" id="IPR014710">
    <property type="entry name" value="RmlC-like_jellyroll"/>
</dbReference>
<organism evidence="9 10">
    <name type="scientific">Polyangium spumosum</name>
    <dbReference type="NCBI Taxonomy" id="889282"/>
    <lineage>
        <taxon>Bacteria</taxon>
        <taxon>Pseudomonadati</taxon>
        <taxon>Myxococcota</taxon>
        <taxon>Polyangia</taxon>
        <taxon>Polyangiales</taxon>
        <taxon>Polyangiaceae</taxon>
        <taxon>Polyangium</taxon>
    </lineage>
</organism>